<dbReference type="PRINTS" id="PR00465">
    <property type="entry name" value="EP450IV"/>
</dbReference>
<dbReference type="SUPFAM" id="SSF48264">
    <property type="entry name" value="Cytochrome P450"/>
    <property type="match status" value="1"/>
</dbReference>
<feature type="binding site" description="axial binding residue" evidence="14">
    <location>
        <position position="436"/>
    </location>
    <ligand>
        <name>heme</name>
        <dbReference type="ChEBI" id="CHEBI:30413"/>
    </ligand>
    <ligandPart>
        <name>Fe</name>
        <dbReference type="ChEBI" id="CHEBI:18248"/>
    </ligandPart>
</feature>
<dbReference type="GO" id="GO:0020037">
    <property type="term" value="F:heme binding"/>
    <property type="evidence" value="ECO:0007669"/>
    <property type="project" value="InterPro"/>
</dbReference>
<evidence type="ECO:0000256" key="6">
    <source>
        <dbReference type="ARBA" id="ARBA00022617"/>
    </source>
</evidence>
<evidence type="ECO:0000256" key="15">
    <source>
        <dbReference type="RuleBase" id="RU000461"/>
    </source>
</evidence>
<dbReference type="PROSITE" id="PS00086">
    <property type="entry name" value="CYTOCHROME_P450"/>
    <property type="match status" value="1"/>
</dbReference>
<evidence type="ECO:0000256" key="9">
    <source>
        <dbReference type="ARBA" id="ARBA00022848"/>
    </source>
</evidence>
<organism evidence="17 18">
    <name type="scientific">Phyllotreta striolata</name>
    <name type="common">Striped flea beetle</name>
    <name type="synonym">Crioceris striolata</name>
    <dbReference type="NCBI Taxonomy" id="444603"/>
    <lineage>
        <taxon>Eukaryota</taxon>
        <taxon>Metazoa</taxon>
        <taxon>Ecdysozoa</taxon>
        <taxon>Arthropoda</taxon>
        <taxon>Hexapoda</taxon>
        <taxon>Insecta</taxon>
        <taxon>Pterygota</taxon>
        <taxon>Neoptera</taxon>
        <taxon>Endopterygota</taxon>
        <taxon>Coleoptera</taxon>
        <taxon>Polyphaga</taxon>
        <taxon>Cucujiformia</taxon>
        <taxon>Chrysomeloidea</taxon>
        <taxon>Chrysomelidae</taxon>
        <taxon>Galerucinae</taxon>
        <taxon>Alticini</taxon>
        <taxon>Phyllotreta</taxon>
    </lineage>
</organism>
<keyword evidence="18" id="KW-1185">Reference proteome</keyword>
<accession>A0A9N9TZ69</accession>
<sequence>MSTPLLLVLALFLLILYFKYSRKAYEEFWRHLYAIPGPKLWPYLGDLNFFESSEALWKVDRKRSKEFYPIYKLWSLNVGMVHVFNPDDMELILSNSKYNQKSFFYSLLHDWLGTGLLTSSGEKWHRRRKILTPAFHFNILQEFTEMLNKETLLLVDNLKPMCSYPYVNVIKPITEFTLYSIGETALGVPLREDPKCNEYKQAVYDYGEHFIYRATRPWLYSPFIFKFSDIYNQYCKGVKALRDFSTNVIEQKKKLQNGMSYAQSKRLALLDLMLKAKADGADIDDDGIREELDTFIFEGHDTTSMSICYTLMLLANHKNIQEEIYEEIVSVIGPTESPTYKDLGDLKFMERCIKESLRLYPSVPTIGRVATENLETHTGYIIPKGCNVSLGIFDMHRSPQVWEDPEKFDPDRFLPDNVAKRHPFAYLPFSAGGRNCIGQKFALLEIKAVLCGILRNFKLEPYDRPEHLVFKADLVLRPFDEIRVKFEPR</sequence>
<dbReference type="PANTHER" id="PTHR24291">
    <property type="entry name" value="CYTOCHROME P450 FAMILY 4"/>
    <property type="match status" value="1"/>
</dbReference>
<comment type="function">
    <text evidence="2">May be involved in the metabolism of insect hormones and in the breakdown of synthetic insecticides.</text>
</comment>
<dbReference type="Pfam" id="PF00067">
    <property type="entry name" value="p450"/>
    <property type="match status" value="1"/>
</dbReference>
<dbReference type="EMBL" id="OU900102">
    <property type="protein sequence ID" value="CAG9864835.1"/>
    <property type="molecule type" value="Genomic_DNA"/>
</dbReference>
<keyword evidence="10 15" id="KW-0560">Oxidoreductase</keyword>
<evidence type="ECO:0000256" key="11">
    <source>
        <dbReference type="ARBA" id="ARBA00023004"/>
    </source>
</evidence>
<dbReference type="GO" id="GO:0005506">
    <property type="term" value="F:iron ion binding"/>
    <property type="evidence" value="ECO:0007669"/>
    <property type="project" value="InterPro"/>
</dbReference>
<dbReference type="Proteomes" id="UP001153712">
    <property type="component" value="Chromosome 9"/>
</dbReference>
<keyword evidence="8" id="KW-0256">Endoplasmic reticulum</keyword>
<keyword evidence="9" id="KW-0492">Microsome</keyword>
<keyword evidence="12 15" id="KW-0503">Monooxygenase</keyword>
<proteinExistence type="inferred from homology"/>
<dbReference type="InterPro" id="IPR036396">
    <property type="entry name" value="Cyt_P450_sf"/>
</dbReference>
<evidence type="ECO:0000256" key="13">
    <source>
        <dbReference type="ARBA" id="ARBA00023136"/>
    </source>
</evidence>
<evidence type="ECO:0000256" key="10">
    <source>
        <dbReference type="ARBA" id="ARBA00023002"/>
    </source>
</evidence>
<dbReference type="InterPro" id="IPR002403">
    <property type="entry name" value="Cyt_P450_E_grp-IV"/>
</dbReference>
<dbReference type="InterPro" id="IPR001128">
    <property type="entry name" value="Cyt_P450"/>
</dbReference>
<evidence type="ECO:0000313" key="17">
    <source>
        <dbReference type="EMBL" id="CAG9864835.1"/>
    </source>
</evidence>
<evidence type="ECO:0000256" key="16">
    <source>
        <dbReference type="SAM" id="SignalP"/>
    </source>
</evidence>
<dbReference type="PRINTS" id="PR00385">
    <property type="entry name" value="P450"/>
</dbReference>
<dbReference type="InterPro" id="IPR050196">
    <property type="entry name" value="Cytochrome_P450_Monoox"/>
</dbReference>
<evidence type="ECO:0008006" key="19">
    <source>
        <dbReference type="Google" id="ProtNLM"/>
    </source>
</evidence>
<dbReference type="GO" id="GO:0004497">
    <property type="term" value="F:monooxygenase activity"/>
    <property type="evidence" value="ECO:0007669"/>
    <property type="project" value="UniProtKB-KW"/>
</dbReference>
<dbReference type="GO" id="GO:0016705">
    <property type="term" value="F:oxidoreductase activity, acting on paired donors, with incorporation or reduction of molecular oxygen"/>
    <property type="evidence" value="ECO:0007669"/>
    <property type="project" value="InterPro"/>
</dbReference>
<dbReference type="CDD" id="cd20628">
    <property type="entry name" value="CYP4"/>
    <property type="match status" value="1"/>
</dbReference>
<keyword evidence="16" id="KW-0732">Signal</keyword>
<name>A0A9N9TZ69_PHYSR</name>
<comment type="subcellular location">
    <subcellularLocation>
        <location evidence="4">Endoplasmic reticulum membrane</location>
        <topology evidence="4">Peripheral membrane protein</topology>
    </subcellularLocation>
    <subcellularLocation>
        <location evidence="3">Microsome membrane</location>
        <topology evidence="3">Peripheral membrane protein</topology>
    </subcellularLocation>
</comment>
<evidence type="ECO:0000256" key="12">
    <source>
        <dbReference type="ARBA" id="ARBA00023033"/>
    </source>
</evidence>
<reference evidence="17" key="1">
    <citation type="submission" date="2022-01" db="EMBL/GenBank/DDBJ databases">
        <authorList>
            <person name="King R."/>
        </authorList>
    </citation>
    <scope>NUCLEOTIDE SEQUENCE</scope>
</reference>
<dbReference type="AlphaFoldDB" id="A0A9N9TZ69"/>
<dbReference type="Gene3D" id="1.10.630.10">
    <property type="entry name" value="Cytochrome P450"/>
    <property type="match status" value="1"/>
</dbReference>
<evidence type="ECO:0000256" key="14">
    <source>
        <dbReference type="PIRSR" id="PIRSR602403-1"/>
    </source>
</evidence>
<evidence type="ECO:0000313" key="18">
    <source>
        <dbReference type="Proteomes" id="UP001153712"/>
    </source>
</evidence>
<keyword evidence="11 14" id="KW-0408">Iron</keyword>
<feature type="signal peptide" evidence="16">
    <location>
        <begin position="1"/>
        <end position="21"/>
    </location>
</feature>
<evidence type="ECO:0000256" key="1">
    <source>
        <dbReference type="ARBA" id="ARBA00001971"/>
    </source>
</evidence>
<gene>
    <name evidence="17" type="ORF">PHYEVI_LOCUS11085</name>
</gene>
<evidence type="ECO:0000256" key="7">
    <source>
        <dbReference type="ARBA" id="ARBA00022723"/>
    </source>
</evidence>
<dbReference type="GO" id="GO:0005789">
    <property type="term" value="C:endoplasmic reticulum membrane"/>
    <property type="evidence" value="ECO:0007669"/>
    <property type="project" value="UniProtKB-SubCell"/>
</dbReference>
<feature type="chain" id="PRO_5040417756" description="Cytochrome P450 monooxygenase" evidence="16">
    <location>
        <begin position="22"/>
        <end position="489"/>
    </location>
</feature>
<evidence type="ECO:0000256" key="5">
    <source>
        <dbReference type="ARBA" id="ARBA00010617"/>
    </source>
</evidence>
<keyword evidence="7 14" id="KW-0479">Metal-binding</keyword>
<dbReference type="PANTHER" id="PTHR24291:SF189">
    <property type="entry name" value="CYTOCHROME P450 4C3-RELATED"/>
    <property type="match status" value="1"/>
</dbReference>
<evidence type="ECO:0000256" key="2">
    <source>
        <dbReference type="ARBA" id="ARBA00003690"/>
    </source>
</evidence>
<protein>
    <recommendedName>
        <fullName evidence="19">Cytochrome P450 monooxygenase</fullName>
    </recommendedName>
</protein>
<dbReference type="InterPro" id="IPR017972">
    <property type="entry name" value="Cyt_P450_CS"/>
</dbReference>
<keyword evidence="13" id="KW-0472">Membrane</keyword>
<comment type="cofactor">
    <cofactor evidence="1 14">
        <name>heme</name>
        <dbReference type="ChEBI" id="CHEBI:30413"/>
    </cofactor>
</comment>
<comment type="similarity">
    <text evidence="5 15">Belongs to the cytochrome P450 family.</text>
</comment>
<evidence type="ECO:0000256" key="4">
    <source>
        <dbReference type="ARBA" id="ARBA00004406"/>
    </source>
</evidence>
<dbReference type="OrthoDB" id="1470350at2759"/>
<keyword evidence="6 14" id="KW-0349">Heme</keyword>
<evidence type="ECO:0000256" key="3">
    <source>
        <dbReference type="ARBA" id="ARBA00004174"/>
    </source>
</evidence>
<evidence type="ECO:0000256" key="8">
    <source>
        <dbReference type="ARBA" id="ARBA00022824"/>
    </source>
</evidence>